<dbReference type="OrthoDB" id="10348833at2759"/>
<dbReference type="RefSeq" id="XP_013441076.1">
    <property type="nucleotide sequence ID" value="XM_013585622.1"/>
</dbReference>
<organism evidence="2 3">
    <name type="scientific">Eimeria necatrix</name>
    <dbReference type="NCBI Taxonomy" id="51315"/>
    <lineage>
        <taxon>Eukaryota</taxon>
        <taxon>Sar</taxon>
        <taxon>Alveolata</taxon>
        <taxon>Apicomplexa</taxon>
        <taxon>Conoidasida</taxon>
        <taxon>Coccidia</taxon>
        <taxon>Eucoccidiorida</taxon>
        <taxon>Eimeriorina</taxon>
        <taxon>Eimeriidae</taxon>
        <taxon>Eimeria</taxon>
    </lineage>
</organism>
<name>U6MMN8_9EIME</name>
<feature type="region of interest" description="Disordered" evidence="1">
    <location>
        <begin position="1"/>
        <end position="24"/>
    </location>
</feature>
<reference evidence="2" key="2">
    <citation type="submission" date="2013-10" db="EMBL/GenBank/DDBJ databases">
        <authorList>
            <person name="Aslett M."/>
        </authorList>
    </citation>
    <scope>NUCLEOTIDE SEQUENCE [LARGE SCALE GENOMIC DNA]</scope>
    <source>
        <strain evidence="2">Houghton</strain>
    </source>
</reference>
<keyword evidence="3" id="KW-1185">Reference proteome</keyword>
<dbReference type="EMBL" id="HG722862">
    <property type="protein sequence ID" value="CDJ63714.1"/>
    <property type="molecule type" value="Genomic_DNA"/>
</dbReference>
<feature type="compositionally biased region" description="Basic and acidic residues" evidence="1">
    <location>
        <begin position="79"/>
        <end position="97"/>
    </location>
</feature>
<sequence length="144" mass="15816">MEEEATQQTPDASENSLAWIDENETDPHVLAADLTALATVHAVNTETLCAEVDSTLQKLLSECRKLDLECEKIFAQSLAEEKSPEGPRSPKAEETQPKSKAQAAIPKRTTFAAAEPKRFVPKVVRASPKPVRPFLPKKQLQPKG</sequence>
<gene>
    <name evidence="2" type="ORF">ENH_00049430</name>
</gene>
<feature type="compositionally biased region" description="Polar residues" evidence="1">
    <location>
        <begin position="1"/>
        <end position="16"/>
    </location>
</feature>
<evidence type="ECO:0000256" key="1">
    <source>
        <dbReference type="SAM" id="MobiDB-lite"/>
    </source>
</evidence>
<reference evidence="2" key="1">
    <citation type="submission" date="2013-10" db="EMBL/GenBank/DDBJ databases">
        <title>Genomic analysis of the causative agents of coccidiosis in chickens.</title>
        <authorList>
            <person name="Reid A.J."/>
            <person name="Blake D."/>
            <person name="Billington K."/>
            <person name="Browne H."/>
            <person name="Dunn M."/>
            <person name="Hung S."/>
            <person name="Kawahara F."/>
            <person name="Miranda-Saavedra D."/>
            <person name="Mourier T."/>
            <person name="Nagra H."/>
            <person name="Otto T.D."/>
            <person name="Rawlings N."/>
            <person name="Sanchez A."/>
            <person name="Sanders M."/>
            <person name="Subramaniam C."/>
            <person name="Tay Y."/>
            <person name="Dear P."/>
            <person name="Doerig C."/>
            <person name="Gruber A."/>
            <person name="Parkinson J."/>
            <person name="Shirley M."/>
            <person name="Wan K.L."/>
            <person name="Berriman M."/>
            <person name="Tomley F."/>
            <person name="Pain A."/>
        </authorList>
    </citation>
    <scope>NUCLEOTIDE SEQUENCE [LARGE SCALE GENOMIC DNA]</scope>
    <source>
        <strain evidence="2">Houghton</strain>
    </source>
</reference>
<proteinExistence type="predicted"/>
<feature type="region of interest" description="Disordered" evidence="1">
    <location>
        <begin position="78"/>
        <end position="144"/>
    </location>
</feature>
<protein>
    <submittedName>
        <fullName evidence="2">Uncharacterized protein</fullName>
    </submittedName>
</protein>
<dbReference type="VEuPathDB" id="ToxoDB:ENH_00049430"/>
<dbReference type="Proteomes" id="UP000030754">
    <property type="component" value="Unassembled WGS sequence"/>
</dbReference>
<dbReference type="AlphaFoldDB" id="U6MMN8"/>
<accession>U6MMN8</accession>
<evidence type="ECO:0000313" key="3">
    <source>
        <dbReference type="Proteomes" id="UP000030754"/>
    </source>
</evidence>
<evidence type="ECO:0000313" key="2">
    <source>
        <dbReference type="EMBL" id="CDJ63714.1"/>
    </source>
</evidence>
<dbReference type="GeneID" id="25475092"/>